<feature type="transmembrane region" description="Helical" evidence="2">
    <location>
        <begin position="89"/>
        <end position="112"/>
    </location>
</feature>
<feature type="compositionally biased region" description="Basic residues" evidence="1">
    <location>
        <begin position="280"/>
        <end position="293"/>
    </location>
</feature>
<feature type="compositionally biased region" description="Low complexity" evidence="1">
    <location>
        <begin position="295"/>
        <end position="304"/>
    </location>
</feature>
<evidence type="ECO:0000313" key="4">
    <source>
        <dbReference type="Proteomes" id="UP000027178"/>
    </source>
</evidence>
<keyword evidence="2" id="KW-0812">Transmembrane</keyword>
<dbReference type="AlphaFoldDB" id="A0A066Z3S0"/>
<evidence type="ECO:0000256" key="1">
    <source>
        <dbReference type="SAM" id="MobiDB-lite"/>
    </source>
</evidence>
<dbReference type="Proteomes" id="UP000027178">
    <property type="component" value="Unassembled WGS sequence"/>
</dbReference>
<dbReference type="HOGENOM" id="CLU_914595_0_0_11"/>
<protein>
    <submittedName>
        <fullName evidence="3">Uncharacterized protein</fullName>
    </submittedName>
</protein>
<feature type="transmembrane region" description="Helical" evidence="2">
    <location>
        <begin position="194"/>
        <end position="220"/>
    </location>
</feature>
<dbReference type="RefSeq" id="WP_035863539.1">
    <property type="nucleotide sequence ID" value="NZ_KK853997.1"/>
</dbReference>
<sequence length="304" mass="32375">MGSRIAAAAGPQYGWADSPLWTQSVLPTLVLVLLLRLVTAAAVRRSQHGCRARLLGRDRLAQVHSLFAGDAVRRRQEVRALRAAYPPRWTASAVELVLPALLGGALTVLMWVSMHRHFDGQDALDQQMVRVTPPWVAAHGLLALFGGEGGPGAALTGSVLTALWQLLWVRTRVLVLRTGMPAGSWERSWLRRRLLPVLAAQFLAMTLVLPNAALIALVVWQLCSLLAARGLRRLPAVAAAAPVAPPAAAAPGFAAGPTVAAAPAPAPCRRRAAPCSTPAGRRRWRPGRCRPGRPPRSGRTGCSG</sequence>
<dbReference type="eggNOG" id="ENOG5032KKE">
    <property type="taxonomic scope" value="Bacteria"/>
</dbReference>
<keyword evidence="2" id="KW-1133">Transmembrane helix</keyword>
<name>A0A066Z3S0_9ACTN</name>
<gene>
    <name evidence="3" type="ORF">KCH_33270</name>
</gene>
<reference evidence="3 4" key="1">
    <citation type="submission" date="2014-05" db="EMBL/GenBank/DDBJ databases">
        <title>Draft Genome Sequence of Kitasatospora cheerisanensis KCTC 2395.</title>
        <authorList>
            <person name="Nam D.H."/>
        </authorList>
    </citation>
    <scope>NUCLEOTIDE SEQUENCE [LARGE SCALE GENOMIC DNA]</scope>
    <source>
        <strain evidence="3 4">KCTC 2395</strain>
    </source>
</reference>
<feature type="region of interest" description="Disordered" evidence="1">
    <location>
        <begin position="265"/>
        <end position="304"/>
    </location>
</feature>
<organism evidence="3 4">
    <name type="scientific">Kitasatospora cheerisanensis KCTC 2395</name>
    <dbReference type="NCBI Taxonomy" id="1348663"/>
    <lineage>
        <taxon>Bacteria</taxon>
        <taxon>Bacillati</taxon>
        <taxon>Actinomycetota</taxon>
        <taxon>Actinomycetes</taxon>
        <taxon>Kitasatosporales</taxon>
        <taxon>Streptomycetaceae</taxon>
        <taxon>Kitasatospora</taxon>
    </lineage>
</organism>
<keyword evidence="4" id="KW-1185">Reference proteome</keyword>
<proteinExistence type="predicted"/>
<accession>A0A066Z3S0</accession>
<evidence type="ECO:0000256" key="2">
    <source>
        <dbReference type="SAM" id="Phobius"/>
    </source>
</evidence>
<feature type="transmembrane region" description="Helical" evidence="2">
    <location>
        <begin position="152"/>
        <end position="173"/>
    </location>
</feature>
<keyword evidence="2" id="KW-0472">Membrane</keyword>
<comment type="caution">
    <text evidence="3">The sequence shown here is derived from an EMBL/GenBank/DDBJ whole genome shotgun (WGS) entry which is preliminary data.</text>
</comment>
<dbReference type="PATRIC" id="fig|1348663.4.peg.3200"/>
<dbReference type="EMBL" id="JNBY01000089">
    <property type="protein sequence ID" value="KDN84800.1"/>
    <property type="molecule type" value="Genomic_DNA"/>
</dbReference>
<feature type="transmembrane region" description="Helical" evidence="2">
    <location>
        <begin position="20"/>
        <end position="43"/>
    </location>
</feature>
<evidence type="ECO:0000313" key="3">
    <source>
        <dbReference type="EMBL" id="KDN84800.1"/>
    </source>
</evidence>